<dbReference type="OrthoDB" id="2344312at2759"/>
<dbReference type="PANTHER" id="PTHR35393">
    <property type="entry name" value="CHROMOSOME 1, WHOLE GENOME SHOTGUN SEQUENCE"/>
    <property type="match status" value="1"/>
</dbReference>
<proteinExistence type="predicted"/>
<evidence type="ECO:0000259" key="2">
    <source>
        <dbReference type="Pfam" id="PF24840"/>
    </source>
</evidence>
<feature type="region of interest" description="Disordered" evidence="1">
    <location>
        <begin position="160"/>
        <end position="208"/>
    </location>
</feature>
<name>A0A194VA07_CYTMA</name>
<reference evidence="4" key="1">
    <citation type="submission" date="2014-12" db="EMBL/GenBank/DDBJ databases">
        <title>Genome Sequence of Valsa Canker Pathogens Uncovers a Specific Adaption of Colonization on Woody Bark.</title>
        <authorList>
            <person name="Yin Z."/>
            <person name="Liu H."/>
            <person name="Gao X."/>
            <person name="Li Z."/>
            <person name="Song N."/>
            <person name="Ke X."/>
            <person name="Dai Q."/>
            <person name="Wu Y."/>
            <person name="Sun Y."/>
            <person name="Xu J.-R."/>
            <person name="Kang Z.K."/>
            <person name="Wang L."/>
            <person name="Huang L."/>
        </authorList>
    </citation>
    <scope>NUCLEOTIDE SEQUENCE [LARGE SCALE GENOMIC DNA]</scope>
    <source>
        <strain evidence="4">SXYL134</strain>
    </source>
</reference>
<gene>
    <name evidence="3" type="ORF">VP1G_07903</name>
</gene>
<organism evidence="3 4">
    <name type="scientific">Cytospora mali</name>
    <name type="common">Apple Valsa canker fungus</name>
    <name type="synonym">Valsa mali</name>
    <dbReference type="NCBI Taxonomy" id="578113"/>
    <lineage>
        <taxon>Eukaryota</taxon>
        <taxon>Fungi</taxon>
        <taxon>Dikarya</taxon>
        <taxon>Ascomycota</taxon>
        <taxon>Pezizomycotina</taxon>
        <taxon>Sordariomycetes</taxon>
        <taxon>Sordariomycetidae</taxon>
        <taxon>Diaporthales</taxon>
        <taxon>Cytosporaceae</taxon>
        <taxon>Cytospora</taxon>
    </lineage>
</organism>
<keyword evidence="4" id="KW-1185">Reference proteome</keyword>
<evidence type="ECO:0000256" key="1">
    <source>
        <dbReference type="SAM" id="MobiDB-lite"/>
    </source>
</evidence>
<dbReference type="PANTHER" id="PTHR35393:SF1">
    <property type="entry name" value="SNOAL-LIKE DOMAIN-CONTAINING PROTEIN"/>
    <property type="match status" value="1"/>
</dbReference>
<dbReference type="InterPro" id="IPR057514">
    <property type="entry name" value="NTF2_SigF"/>
</dbReference>
<dbReference type="STRING" id="694573.A0A194VA07"/>
<evidence type="ECO:0000313" key="3">
    <source>
        <dbReference type="EMBL" id="KUI60708.1"/>
    </source>
</evidence>
<dbReference type="EMBL" id="KN714757">
    <property type="protein sequence ID" value="KUI60708.1"/>
    <property type="molecule type" value="Genomic_DNA"/>
</dbReference>
<protein>
    <recommendedName>
        <fullName evidence="2">SigF-like NTF2-like domain-containing protein</fullName>
    </recommendedName>
</protein>
<accession>A0A194VA07</accession>
<dbReference type="AlphaFoldDB" id="A0A194VA07"/>
<dbReference type="Pfam" id="PF24840">
    <property type="entry name" value="NTF2_SigF"/>
    <property type="match status" value="1"/>
</dbReference>
<sequence length="538" mass="59703">MEHPSKKPQQANTLAISHHAPMILTCDLEHEIQYVVRSLCQGTPDEQRRTLDRYFTPDAEFVHPFCVVPRFNRGALKRVPLLNKLSSRDVVRGVYQWYRMLSPKIEMEFDAVLLDRARDKIFLDIRQTFSVWFIPLYHAHVRLVTVLDLVPCDPSRHADGEPLAITKQGEGGEGENNNSSGGNPHYSDDYYDDETTATSTTLPGSYPPGVPAQPLWRISRQEDLYQVNEFLKFVGPFWWCVWRLLWIPFQLGATAACVFLSLFVALSPWAFQKEPAAGGVEATIEQVEVYYDDAKHGKSSSRGSKGRTSHQSTPVANSVCRFISPICTPILTGALTSGSAAAGDTTGPIVDPTSLACGLHASLLTAYSCPASTATGPLYAIRRSNVRISLSTPAVAMTPASLYLFQSCVRISDGCEGCSREGGTGARVPSGRTALLRPGGVWCTGMSETRWYFAETGVRRSKIRRRESEETVERREGLRGEKATLYVQLPIGRVLRELGRVGDHCWIGVDSKIEQFDRAIAASRKYLVLIDLRPGYIV</sequence>
<feature type="domain" description="SigF-like NTF2-like" evidence="2">
    <location>
        <begin position="29"/>
        <end position="152"/>
    </location>
</feature>
<evidence type="ECO:0000313" key="4">
    <source>
        <dbReference type="Proteomes" id="UP000078576"/>
    </source>
</evidence>
<dbReference type="Proteomes" id="UP000078576">
    <property type="component" value="Unassembled WGS sequence"/>
</dbReference>